<evidence type="ECO:0008006" key="5">
    <source>
        <dbReference type="Google" id="ProtNLM"/>
    </source>
</evidence>
<dbReference type="Gene3D" id="2.160.20.10">
    <property type="entry name" value="Single-stranded right-handed beta-helix, Pectin lyase-like"/>
    <property type="match status" value="1"/>
</dbReference>
<feature type="domain" description="Bacterial repeat" evidence="3">
    <location>
        <begin position="193"/>
        <end position="249"/>
    </location>
</feature>
<dbReference type="InterPro" id="IPR044060">
    <property type="entry name" value="Bacterial_rp_domain"/>
</dbReference>
<name>X1IZ59_9ZZZZ</name>
<dbReference type="InterPro" id="IPR006626">
    <property type="entry name" value="PbH1"/>
</dbReference>
<dbReference type="InterPro" id="IPR022441">
    <property type="entry name" value="Para_beta_helix_rpt-2"/>
</dbReference>
<comment type="caution">
    <text evidence="4">The sequence shown here is derived from an EMBL/GenBank/DDBJ whole genome shotgun (WGS) entry which is preliminary data.</text>
</comment>
<feature type="non-terminal residue" evidence="4">
    <location>
        <position position="253"/>
    </location>
</feature>
<evidence type="ECO:0000259" key="2">
    <source>
        <dbReference type="Pfam" id="PF05048"/>
    </source>
</evidence>
<evidence type="ECO:0000259" key="3">
    <source>
        <dbReference type="Pfam" id="PF18998"/>
    </source>
</evidence>
<feature type="domain" description="Periplasmic copper-binding protein NosD beta helix" evidence="2">
    <location>
        <begin position="7"/>
        <end position="152"/>
    </location>
</feature>
<evidence type="ECO:0000313" key="4">
    <source>
        <dbReference type="EMBL" id="GAH87756.1"/>
    </source>
</evidence>
<reference evidence="4" key="1">
    <citation type="journal article" date="2014" name="Front. Microbiol.">
        <title>High frequency of phylogenetically diverse reductive dehalogenase-homologous genes in deep subseafloor sedimentary metagenomes.</title>
        <authorList>
            <person name="Kawai M."/>
            <person name="Futagami T."/>
            <person name="Toyoda A."/>
            <person name="Takaki Y."/>
            <person name="Nishi S."/>
            <person name="Hori S."/>
            <person name="Arai W."/>
            <person name="Tsubouchi T."/>
            <person name="Morono Y."/>
            <person name="Uchiyama I."/>
            <person name="Ito T."/>
            <person name="Fujiyama A."/>
            <person name="Inagaki F."/>
            <person name="Takami H."/>
        </authorList>
    </citation>
    <scope>NUCLEOTIDE SEQUENCE</scope>
    <source>
        <strain evidence="4">Expedition CK06-06</strain>
    </source>
</reference>
<feature type="region of interest" description="Disordered" evidence="1">
    <location>
        <begin position="234"/>
        <end position="253"/>
    </location>
</feature>
<dbReference type="InterPro" id="IPR012334">
    <property type="entry name" value="Pectin_lyas_fold"/>
</dbReference>
<gene>
    <name evidence="4" type="ORF">S03H2_56440</name>
</gene>
<dbReference type="AlphaFoldDB" id="X1IZ59"/>
<organism evidence="4">
    <name type="scientific">marine sediment metagenome</name>
    <dbReference type="NCBI Taxonomy" id="412755"/>
    <lineage>
        <taxon>unclassified sequences</taxon>
        <taxon>metagenomes</taxon>
        <taxon>ecological metagenomes</taxon>
    </lineage>
</organism>
<proteinExistence type="predicted"/>
<dbReference type="Pfam" id="PF18998">
    <property type="entry name" value="Flg_new_2"/>
    <property type="match status" value="1"/>
</dbReference>
<evidence type="ECO:0000256" key="1">
    <source>
        <dbReference type="SAM" id="MobiDB-lite"/>
    </source>
</evidence>
<dbReference type="SMART" id="SM00710">
    <property type="entry name" value="PbH1"/>
    <property type="match status" value="5"/>
</dbReference>
<dbReference type="Pfam" id="PF05048">
    <property type="entry name" value="NosD"/>
    <property type="match status" value="1"/>
</dbReference>
<protein>
    <recommendedName>
        <fullName evidence="5">Bacterial repeat domain-containing protein</fullName>
    </recommendedName>
</protein>
<dbReference type="InterPro" id="IPR007742">
    <property type="entry name" value="NosD_dom"/>
</dbReference>
<feature type="non-terminal residue" evidence="4">
    <location>
        <position position="1"/>
    </location>
</feature>
<accession>X1IZ59</accession>
<dbReference type="EMBL" id="BARU01036097">
    <property type="protein sequence ID" value="GAH87756.1"/>
    <property type="molecule type" value="Genomic_DNA"/>
</dbReference>
<dbReference type="NCBIfam" id="TIGR03804">
    <property type="entry name" value="para_beta_helix"/>
    <property type="match status" value="2"/>
</dbReference>
<dbReference type="InterPro" id="IPR011050">
    <property type="entry name" value="Pectin_lyase_fold/virulence"/>
</dbReference>
<sequence>NITAKNADVCGILVVNTTDSTISNVSSHNTWGNGIQLHTSSNCDITDCDSYNNGAGIYLKSSSNNNIINCDTYDNSRHGIYLYYASYNDIINCNIYDNQGTYSYGIYISCPSDNNLIHHNNFVNNAVENAYDECSNQWDDGSEGNYWSDYEGKYPGATNNGLVWDTPYAIPGGSNQDNFPLVDPIGPEDFTLIISVVGSGTTTPEAGITHSYLSGTVVDLEAFPDDGWEFAGWSGDITTGENPTTITMDSHQA</sequence>
<feature type="compositionally biased region" description="Polar residues" evidence="1">
    <location>
        <begin position="236"/>
        <end position="253"/>
    </location>
</feature>
<dbReference type="SUPFAM" id="SSF51126">
    <property type="entry name" value="Pectin lyase-like"/>
    <property type="match status" value="1"/>
</dbReference>